<keyword evidence="4" id="KW-1185">Reference proteome</keyword>
<evidence type="ECO:0000313" key="3">
    <source>
        <dbReference type="EMBL" id="MES1920034.1"/>
    </source>
</evidence>
<gene>
    <name evidence="3" type="ORF">MHBO_001762</name>
</gene>
<comment type="caution">
    <text evidence="3">The sequence shown here is derived from an EMBL/GenBank/DDBJ whole genome shotgun (WGS) entry which is preliminary data.</text>
</comment>
<evidence type="ECO:0000259" key="2">
    <source>
        <dbReference type="Pfam" id="PF25121"/>
    </source>
</evidence>
<proteinExistence type="predicted"/>
<dbReference type="Pfam" id="PF25121">
    <property type="entry name" value="RRM_ESF1"/>
    <property type="match status" value="1"/>
</dbReference>
<dbReference type="PANTHER" id="PTHR12202:SF0">
    <property type="entry name" value="ESF1 HOMOLOG"/>
    <property type="match status" value="1"/>
</dbReference>
<protein>
    <recommendedName>
        <fullName evidence="2">ESF1 RRM domain-containing protein</fullName>
    </recommendedName>
</protein>
<feature type="compositionally biased region" description="Basic and acidic residues" evidence="1">
    <location>
        <begin position="22"/>
        <end position="32"/>
    </location>
</feature>
<dbReference type="InterPro" id="IPR056750">
    <property type="entry name" value="RRM_ESF1"/>
</dbReference>
<reference evidence="3 4" key="1">
    <citation type="journal article" date="2024" name="BMC Biol.">
        <title>Comparative genomics of Ascetosporea gives new insight into the evolutionary basis for animal parasitism in Rhizaria.</title>
        <authorList>
            <person name="Hiltunen Thoren M."/>
            <person name="Onut-Brannstrom I."/>
            <person name="Alfjorden A."/>
            <person name="Peckova H."/>
            <person name="Swords F."/>
            <person name="Hooper C."/>
            <person name="Holzer A.S."/>
            <person name="Bass D."/>
            <person name="Burki F."/>
        </authorList>
    </citation>
    <scope>NUCLEOTIDE SEQUENCE [LARGE SCALE GENOMIC DNA]</scope>
    <source>
        <strain evidence="3">20-A016</strain>
    </source>
</reference>
<feature type="compositionally biased region" description="Acidic residues" evidence="1">
    <location>
        <begin position="8"/>
        <end position="21"/>
    </location>
</feature>
<dbReference type="Proteomes" id="UP001439008">
    <property type="component" value="Unassembled WGS sequence"/>
</dbReference>
<feature type="region of interest" description="Disordered" evidence="1">
    <location>
        <begin position="1"/>
        <end position="45"/>
    </location>
</feature>
<dbReference type="InterPro" id="IPR039754">
    <property type="entry name" value="Esf1"/>
</dbReference>
<sequence>MAKKSTESDENVSENTSESDENELKIEKHLTENDENGYENDENKLKMEKKSTNKIAVVKQDWSVLRAVDVLAILSSCLPSRNFIKSVVVYPTKYGLKRMKKV</sequence>
<organism evidence="3 4">
    <name type="scientific">Bonamia ostreae</name>
    <dbReference type="NCBI Taxonomy" id="126728"/>
    <lineage>
        <taxon>Eukaryota</taxon>
        <taxon>Sar</taxon>
        <taxon>Rhizaria</taxon>
        <taxon>Endomyxa</taxon>
        <taxon>Ascetosporea</taxon>
        <taxon>Haplosporida</taxon>
        <taxon>Bonamia</taxon>
    </lineage>
</organism>
<accession>A0ABV2AKL8</accession>
<feature type="domain" description="ESF1 RRM" evidence="2">
    <location>
        <begin position="52"/>
        <end position="101"/>
    </location>
</feature>
<name>A0ABV2AKL8_9EUKA</name>
<dbReference type="EMBL" id="JBDODL010000484">
    <property type="protein sequence ID" value="MES1920034.1"/>
    <property type="molecule type" value="Genomic_DNA"/>
</dbReference>
<evidence type="ECO:0000313" key="4">
    <source>
        <dbReference type="Proteomes" id="UP001439008"/>
    </source>
</evidence>
<evidence type="ECO:0000256" key="1">
    <source>
        <dbReference type="SAM" id="MobiDB-lite"/>
    </source>
</evidence>
<dbReference type="PANTHER" id="PTHR12202">
    <property type="entry name" value="ESF1 HOMOLOG"/>
    <property type="match status" value="1"/>
</dbReference>